<evidence type="ECO:0008006" key="3">
    <source>
        <dbReference type="Google" id="ProtNLM"/>
    </source>
</evidence>
<dbReference type="AlphaFoldDB" id="A0A085UV87"/>
<evidence type="ECO:0000313" key="2">
    <source>
        <dbReference type="Proteomes" id="UP000028643"/>
    </source>
</evidence>
<dbReference type="EMBL" id="JPQT01000130">
    <property type="protein sequence ID" value="KFE47100.1"/>
    <property type="molecule type" value="Genomic_DNA"/>
</dbReference>
<name>A0A085UV87_PSESX</name>
<organism evidence="1 2">
    <name type="scientific">Pseudomonas syringae</name>
    <dbReference type="NCBI Taxonomy" id="317"/>
    <lineage>
        <taxon>Bacteria</taxon>
        <taxon>Pseudomonadati</taxon>
        <taxon>Pseudomonadota</taxon>
        <taxon>Gammaproteobacteria</taxon>
        <taxon>Pseudomonadales</taxon>
        <taxon>Pseudomonadaceae</taxon>
        <taxon>Pseudomonas</taxon>
    </lineage>
</organism>
<accession>A0A085UV87</accession>
<dbReference type="SUPFAM" id="SSF55298">
    <property type="entry name" value="YjgF-like"/>
    <property type="match status" value="1"/>
</dbReference>
<dbReference type="GO" id="GO:0005829">
    <property type="term" value="C:cytosol"/>
    <property type="evidence" value="ECO:0007669"/>
    <property type="project" value="TreeGrafter"/>
</dbReference>
<reference evidence="1 2" key="1">
    <citation type="submission" date="2014-07" db="EMBL/GenBank/DDBJ databases">
        <title>Draft Genome Sequences of Environmental Pseudomonas syringae strains.</title>
        <authorList>
            <person name="Baltrus D.A."/>
            <person name="Berge O."/>
            <person name="Morris C."/>
        </authorList>
    </citation>
    <scope>NUCLEOTIDE SEQUENCE [LARGE SCALE GENOMIC DNA]</scope>
    <source>
        <strain evidence="1 2">CEB003</strain>
    </source>
</reference>
<proteinExistence type="predicted"/>
<dbReference type="Gene3D" id="3.30.1330.40">
    <property type="entry name" value="RutC-like"/>
    <property type="match status" value="1"/>
</dbReference>
<dbReference type="Proteomes" id="UP000028643">
    <property type="component" value="Unassembled WGS sequence"/>
</dbReference>
<gene>
    <name evidence="1" type="ORF">IV02_23490</name>
</gene>
<dbReference type="InterPro" id="IPR035959">
    <property type="entry name" value="RutC-like_sf"/>
</dbReference>
<comment type="caution">
    <text evidence="1">The sequence shown here is derived from an EMBL/GenBank/DDBJ whole genome shotgun (WGS) entry which is preliminary data.</text>
</comment>
<protein>
    <recommendedName>
        <fullName evidence="3">RidA family protein</fullName>
    </recommendedName>
</protein>
<dbReference type="GO" id="GO:0019239">
    <property type="term" value="F:deaminase activity"/>
    <property type="evidence" value="ECO:0007669"/>
    <property type="project" value="TreeGrafter"/>
</dbReference>
<dbReference type="PATRIC" id="fig|317.174.peg.4805"/>
<sequence length="124" mass="13002">MKLITAEKLPAPGGHYSHGVQAGKLLFISGQLPFLPGAQGFPDGIQAQIIQAMANVEAVLQAAGAALHHLVNVQIYIVDVDDWPIVNSTYSALMGAHRPARAIIPCGPLHHGALVEVSAVAEIE</sequence>
<dbReference type="PANTHER" id="PTHR11803">
    <property type="entry name" value="2-IMINOBUTANOATE/2-IMINOPROPANOATE DEAMINASE RIDA"/>
    <property type="match status" value="1"/>
</dbReference>
<dbReference type="Pfam" id="PF01042">
    <property type="entry name" value="Ribonuc_L-PSP"/>
    <property type="match status" value="1"/>
</dbReference>
<dbReference type="RefSeq" id="WP_020292400.1">
    <property type="nucleotide sequence ID" value="NZ_JPQT01000130.1"/>
</dbReference>
<dbReference type="PANTHER" id="PTHR11803:SF39">
    <property type="entry name" value="2-IMINOBUTANOATE_2-IMINOPROPANOATE DEAMINASE"/>
    <property type="match status" value="1"/>
</dbReference>
<dbReference type="CDD" id="cd00448">
    <property type="entry name" value="YjgF_YER057c_UK114_family"/>
    <property type="match status" value="1"/>
</dbReference>
<evidence type="ECO:0000313" key="1">
    <source>
        <dbReference type="EMBL" id="KFE47100.1"/>
    </source>
</evidence>
<dbReference type="InterPro" id="IPR006175">
    <property type="entry name" value="YjgF/YER057c/UK114"/>
</dbReference>